<keyword evidence="4" id="KW-0472">Membrane</keyword>
<evidence type="ECO:0000259" key="6">
    <source>
        <dbReference type="Pfam" id="PF01103"/>
    </source>
</evidence>
<dbReference type="STRING" id="645990.SAMN00120144_0053"/>
<evidence type="ECO:0000313" key="8">
    <source>
        <dbReference type="Proteomes" id="UP000192266"/>
    </source>
</evidence>
<gene>
    <name evidence="7" type="ORF">SAMN00120144_0053</name>
</gene>
<dbReference type="AlphaFoldDB" id="A0A1W1W0N0"/>
<keyword evidence="5" id="KW-0998">Cell outer membrane</keyword>
<proteinExistence type="predicted"/>
<evidence type="ECO:0000313" key="7">
    <source>
        <dbReference type="EMBL" id="SMB99177.1"/>
    </source>
</evidence>
<dbReference type="PANTHER" id="PTHR12815">
    <property type="entry name" value="SORTING AND ASSEMBLY MACHINERY SAMM50 PROTEIN FAMILY MEMBER"/>
    <property type="match status" value="1"/>
</dbReference>
<dbReference type="Proteomes" id="UP000192266">
    <property type="component" value="Unassembled WGS sequence"/>
</dbReference>
<sequence length="837" mass="95625">MRARTSLPLLKPYSPFPDPLGGFFKEKSRVGWLVFLLIGLLGNCTPTRLLPPGRNLLRTNKLTGVEQADALSLEALYQQQPNSRFPLPKLAIYQLGNTFYNRDKVQKRLEDERLNYRKRIQAARPDSVKVGKLLVKRDQHLRRHQLALDKGNAIMRLGEAPVVYDSTLTQQTVEQLDIYLRSQGFFRSRVTATDTVRKRMVTVTYHITENTPFTYAQLEYAIPDSGVARVVRANQKASLLQVGQRYNEALIGQERARLETLLKNAGYYDFRQQYITLEADTSFAPNTVRLRTLIASPAPGTEHRVYSIRHVNFLTDAGVIRFGVKRDTIVRDSVYYLAFRHRFSTRVLDRKLTIRPDQRYSLANTQLTQRQLADLDVFRFNNVNYVKVDPTIGTDTTYQLDAVVNASPHKRFQELSELGATYVAEQVGPFVNARLKVRNVFGGAEVLEFGVRAGFEGQYNRVTGSNIPQTVLTTQLGGNINLVIPQFILPWRSGRILSRYNPRTRLNLTYTYVQRPEYTRTNLEGTFDYIWQRSLYHQWVLTPIDVSIINTTAVSDSFQVRLNRLANDGSPLFRSFTQLYVPSINATSLFNSNDFNQTRDARFLRLFAEVGGLTRRLYQDRISLNVYDFAKFTADYRRYHKLGPKTFFVYRFNGGIARALTRTDVPDSVGNVSGELIIPYDKYLFAGGSSSVRAWKPRRLGPGVYTTTRVDDGQVVRDYNLEQPGELLLEANVEYRFPIYSFINGAVFTDAGNVWTLQSDPRPGAQFKSDQFWKQFAVGSGVGIRLDFSFLILRLDIATKVYDPTAPNGEKWAIQNFKFLGKSEDQTAFNLGIGYPF</sequence>
<organism evidence="7 8">
    <name type="scientific">Hymenobacter roseosalivarius DSM 11622</name>
    <dbReference type="NCBI Taxonomy" id="645990"/>
    <lineage>
        <taxon>Bacteria</taxon>
        <taxon>Pseudomonadati</taxon>
        <taxon>Bacteroidota</taxon>
        <taxon>Cytophagia</taxon>
        <taxon>Cytophagales</taxon>
        <taxon>Hymenobacteraceae</taxon>
        <taxon>Hymenobacter</taxon>
    </lineage>
</organism>
<accession>A0A1W1W0N0</accession>
<evidence type="ECO:0000256" key="2">
    <source>
        <dbReference type="ARBA" id="ARBA00022692"/>
    </source>
</evidence>
<dbReference type="EMBL" id="FWWW01000091">
    <property type="protein sequence ID" value="SMB99177.1"/>
    <property type="molecule type" value="Genomic_DNA"/>
</dbReference>
<dbReference type="GO" id="GO:0019867">
    <property type="term" value="C:outer membrane"/>
    <property type="evidence" value="ECO:0007669"/>
    <property type="project" value="InterPro"/>
</dbReference>
<name>A0A1W1W0N0_9BACT</name>
<dbReference type="Gene3D" id="2.40.160.50">
    <property type="entry name" value="membrane protein fhac: a member of the omp85/tpsb transporter family"/>
    <property type="match status" value="1"/>
</dbReference>
<dbReference type="Pfam" id="PF01103">
    <property type="entry name" value="Omp85"/>
    <property type="match status" value="1"/>
</dbReference>
<evidence type="ECO:0000256" key="4">
    <source>
        <dbReference type="ARBA" id="ARBA00023136"/>
    </source>
</evidence>
<dbReference type="InterPro" id="IPR039910">
    <property type="entry name" value="D15-like"/>
</dbReference>
<comment type="subcellular location">
    <subcellularLocation>
        <location evidence="1">Membrane</location>
    </subcellularLocation>
</comment>
<evidence type="ECO:0000256" key="3">
    <source>
        <dbReference type="ARBA" id="ARBA00022729"/>
    </source>
</evidence>
<keyword evidence="3" id="KW-0732">Signal</keyword>
<dbReference type="InterPro" id="IPR000184">
    <property type="entry name" value="Bac_surfAg_D15"/>
</dbReference>
<keyword evidence="2" id="KW-0812">Transmembrane</keyword>
<feature type="domain" description="Bacterial surface antigen (D15)" evidence="6">
    <location>
        <begin position="628"/>
        <end position="835"/>
    </location>
</feature>
<evidence type="ECO:0000256" key="5">
    <source>
        <dbReference type="ARBA" id="ARBA00023237"/>
    </source>
</evidence>
<keyword evidence="8" id="KW-1185">Reference proteome</keyword>
<evidence type="ECO:0000256" key="1">
    <source>
        <dbReference type="ARBA" id="ARBA00004370"/>
    </source>
</evidence>
<reference evidence="7 8" key="1">
    <citation type="submission" date="2017-04" db="EMBL/GenBank/DDBJ databases">
        <authorList>
            <person name="Afonso C.L."/>
            <person name="Miller P.J."/>
            <person name="Scott M.A."/>
            <person name="Spackman E."/>
            <person name="Goraichik I."/>
            <person name="Dimitrov K.M."/>
            <person name="Suarez D.L."/>
            <person name="Swayne D.E."/>
        </authorList>
    </citation>
    <scope>NUCLEOTIDE SEQUENCE [LARGE SCALE GENOMIC DNA]</scope>
    <source>
        <strain evidence="7 8">DSM 11622</strain>
    </source>
</reference>
<protein>
    <submittedName>
        <fullName evidence="7">Surface antigen (D15)</fullName>
    </submittedName>
</protein>
<dbReference type="PANTHER" id="PTHR12815:SF47">
    <property type="entry name" value="TRANSLOCATION AND ASSEMBLY MODULE SUBUNIT TAMA"/>
    <property type="match status" value="1"/>
</dbReference>